<dbReference type="InterPro" id="IPR002197">
    <property type="entry name" value="HTH_Fis"/>
</dbReference>
<dbReference type="Gene3D" id="3.40.50.300">
    <property type="entry name" value="P-loop containing nucleotide triphosphate hydrolases"/>
    <property type="match status" value="1"/>
</dbReference>
<organism evidence="8 9">
    <name type="scientific">Sandaracinus amylolyticus</name>
    <dbReference type="NCBI Taxonomy" id="927083"/>
    <lineage>
        <taxon>Bacteria</taxon>
        <taxon>Pseudomonadati</taxon>
        <taxon>Myxococcota</taxon>
        <taxon>Polyangia</taxon>
        <taxon>Polyangiales</taxon>
        <taxon>Sandaracinaceae</taxon>
        <taxon>Sandaracinus</taxon>
    </lineage>
</organism>
<dbReference type="PROSITE" id="PS00675">
    <property type="entry name" value="SIGMA54_INTERACT_1"/>
    <property type="match status" value="1"/>
</dbReference>
<reference evidence="8 9" key="1">
    <citation type="submission" date="2015-03" db="EMBL/GenBank/DDBJ databases">
        <title>Genome assembly of Sandaracinus amylolyticus DSM 53668.</title>
        <authorList>
            <person name="Sharma G."/>
            <person name="Subramanian S."/>
        </authorList>
    </citation>
    <scope>NUCLEOTIDE SEQUENCE [LARGE SCALE GENOMIC DNA]</scope>
    <source>
        <strain evidence="8 9">DSM 53668</strain>
    </source>
</reference>
<dbReference type="Pfam" id="PF00158">
    <property type="entry name" value="Sigma54_activat"/>
    <property type="match status" value="1"/>
</dbReference>
<feature type="domain" description="FHA" evidence="6">
    <location>
        <begin position="46"/>
        <end position="95"/>
    </location>
</feature>
<dbReference type="Proteomes" id="UP000034883">
    <property type="component" value="Chromosome"/>
</dbReference>
<accession>A0A0F6W1R7</accession>
<feature type="domain" description="Sigma-54 factor interaction" evidence="7">
    <location>
        <begin position="270"/>
        <end position="499"/>
    </location>
</feature>
<dbReference type="GO" id="GO:0005524">
    <property type="term" value="F:ATP binding"/>
    <property type="evidence" value="ECO:0007669"/>
    <property type="project" value="UniProtKB-KW"/>
</dbReference>
<dbReference type="SMART" id="SM00382">
    <property type="entry name" value="AAA"/>
    <property type="match status" value="1"/>
</dbReference>
<keyword evidence="4" id="KW-0238">DNA-binding</keyword>
<dbReference type="InterPro" id="IPR009057">
    <property type="entry name" value="Homeodomain-like_sf"/>
</dbReference>
<evidence type="ECO:0000313" key="9">
    <source>
        <dbReference type="Proteomes" id="UP000034883"/>
    </source>
</evidence>
<dbReference type="InterPro" id="IPR025943">
    <property type="entry name" value="Sigma_54_int_dom_ATP-bd_2"/>
</dbReference>
<dbReference type="OrthoDB" id="5481316at2"/>
<dbReference type="InterPro" id="IPR025944">
    <property type="entry name" value="Sigma_54_int_dom_CS"/>
</dbReference>
<evidence type="ECO:0000256" key="4">
    <source>
        <dbReference type="ARBA" id="ARBA00023125"/>
    </source>
</evidence>
<dbReference type="Gene3D" id="1.10.8.60">
    <property type="match status" value="1"/>
</dbReference>
<evidence type="ECO:0000259" key="7">
    <source>
        <dbReference type="PROSITE" id="PS50045"/>
    </source>
</evidence>
<dbReference type="InterPro" id="IPR027417">
    <property type="entry name" value="P-loop_NTPase"/>
</dbReference>
<dbReference type="PROSITE" id="PS50045">
    <property type="entry name" value="SIGMA54_INTERACT_4"/>
    <property type="match status" value="1"/>
</dbReference>
<dbReference type="Gene3D" id="2.60.200.20">
    <property type="match status" value="1"/>
</dbReference>
<dbReference type="InterPro" id="IPR002078">
    <property type="entry name" value="Sigma_54_int"/>
</dbReference>
<dbReference type="RefSeq" id="WP_053232320.1">
    <property type="nucleotide sequence ID" value="NZ_CP011125.1"/>
</dbReference>
<evidence type="ECO:0000256" key="3">
    <source>
        <dbReference type="ARBA" id="ARBA00023015"/>
    </source>
</evidence>
<dbReference type="GO" id="GO:0006355">
    <property type="term" value="P:regulation of DNA-templated transcription"/>
    <property type="evidence" value="ECO:0007669"/>
    <property type="project" value="InterPro"/>
</dbReference>
<dbReference type="PRINTS" id="PR01590">
    <property type="entry name" value="HTHFIS"/>
</dbReference>
<dbReference type="InterPro" id="IPR058031">
    <property type="entry name" value="AAA_lid_NorR"/>
</dbReference>
<dbReference type="Pfam" id="PF25601">
    <property type="entry name" value="AAA_lid_14"/>
    <property type="match status" value="1"/>
</dbReference>
<dbReference type="InterPro" id="IPR003593">
    <property type="entry name" value="AAA+_ATPase"/>
</dbReference>
<gene>
    <name evidence="8" type="ORF">DB32_002195</name>
</gene>
<evidence type="ECO:0000259" key="6">
    <source>
        <dbReference type="PROSITE" id="PS50006"/>
    </source>
</evidence>
<dbReference type="CDD" id="cd00060">
    <property type="entry name" value="FHA"/>
    <property type="match status" value="1"/>
</dbReference>
<dbReference type="SUPFAM" id="SSF52540">
    <property type="entry name" value="P-loop containing nucleoside triphosphate hydrolases"/>
    <property type="match status" value="1"/>
</dbReference>
<keyword evidence="2" id="KW-0067">ATP-binding</keyword>
<dbReference type="FunFam" id="3.40.50.300:FF:000006">
    <property type="entry name" value="DNA-binding transcriptional regulator NtrC"/>
    <property type="match status" value="1"/>
</dbReference>
<keyword evidence="1" id="KW-0547">Nucleotide-binding</keyword>
<dbReference type="SMART" id="SM00240">
    <property type="entry name" value="FHA"/>
    <property type="match status" value="1"/>
</dbReference>
<evidence type="ECO:0000256" key="2">
    <source>
        <dbReference type="ARBA" id="ARBA00022840"/>
    </source>
</evidence>
<name>A0A0F6W1R7_9BACT</name>
<evidence type="ECO:0000256" key="5">
    <source>
        <dbReference type="ARBA" id="ARBA00023163"/>
    </source>
</evidence>
<dbReference type="PROSITE" id="PS50006">
    <property type="entry name" value="FHA_DOMAIN"/>
    <property type="match status" value="1"/>
</dbReference>
<proteinExistence type="predicted"/>
<dbReference type="AlphaFoldDB" id="A0A0F6W1R7"/>
<keyword evidence="3" id="KW-0805">Transcription regulation</keyword>
<protein>
    <submittedName>
        <fullName evidence="8">Two component, sigma54 specific, transcriptional regulator, Fis family</fullName>
    </submittedName>
</protein>
<sequence>MTTPEDKTTVDHDASAHSVPMRAQASLLIYLHGGVKVVPLEPDRPLVIGRAFPADVVVDDLSLSRQHARIGWQQGQLWIEDLGSTNGTHVRGERITTRVSVAPGETVQLGAATASVNVTVSADALLRGVIAHERFLARLEDEVLRARTFGRPLALLMVRAVAVGSGHAARWLPRIRGTLRPIDTISLYAPGAVLAMLPETDREQAHRVASSLVTPALGEPPLVCGIATWPEARSAQELLDRARDAARAATPSSAVRHASGQEPDAASRSVVVASPAMREVYALVRKIAGSSIPVLIQGETGAGKEVVARAIHAESPRRSRPLRSINCGAIPATLIESVLFGHEKGAFTGAERAAPGLFEQADGGTVMLDEVGELSAAAQAALLRVLETKRVTRVGSVQEIECDVRVVAATHRDLEQMVASGTFRRDLLYRLNAMTLRVPPLRERPEEIDVLSELFLEEASKASGLAVRTFDPQARALLRSYAWPGNVRELRNVIERAALVCAGDAIRAEDLGERITHVESAPPPSSPGVSVPARADDADADFKDRVRQYETELILEALRRAGGNQTQAAKILRMPLRTLVHKMKSHGIRKLWAGAEGDDDELGEEDE</sequence>
<dbReference type="PROSITE" id="PS00688">
    <property type="entry name" value="SIGMA54_INTERACT_3"/>
    <property type="match status" value="1"/>
</dbReference>
<dbReference type="InterPro" id="IPR025662">
    <property type="entry name" value="Sigma_54_int_dom_ATP-bd_1"/>
</dbReference>
<dbReference type="PANTHER" id="PTHR32071">
    <property type="entry name" value="TRANSCRIPTIONAL REGULATORY PROTEIN"/>
    <property type="match status" value="1"/>
</dbReference>
<keyword evidence="9" id="KW-1185">Reference proteome</keyword>
<dbReference type="STRING" id="927083.DB32_002195"/>
<dbReference type="CDD" id="cd00009">
    <property type="entry name" value="AAA"/>
    <property type="match status" value="1"/>
</dbReference>
<dbReference type="Pfam" id="PF02954">
    <property type="entry name" value="HTH_8"/>
    <property type="match status" value="1"/>
</dbReference>
<keyword evidence="5" id="KW-0804">Transcription</keyword>
<evidence type="ECO:0000256" key="1">
    <source>
        <dbReference type="ARBA" id="ARBA00022741"/>
    </source>
</evidence>
<dbReference type="PROSITE" id="PS00676">
    <property type="entry name" value="SIGMA54_INTERACT_2"/>
    <property type="match status" value="1"/>
</dbReference>
<dbReference type="KEGG" id="samy:DB32_002195"/>
<evidence type="ECO:0000313" key="8">
    <source>
        <dbReference type="EMBL" id="AKF05046.1"/>
    </source>
</evidence>
<dbReference type="Pfam" id="PF00498">
    <property type="entry name" value="FHA"/>
    <property type="match status" value="1"/>
</dbReference>
<dbReference type="EMBL" id="CP011125">
    <property type="protein sequence ID" value="AKF05046.1"/>
    <property type="molecule type" value="Genomic_DNA"/>
</dbReference>
<dbReference type="SUPFAM" id="SSF49879">
    <property type="entry name" value="SMAD/FHA domain"/>
    <property type="match status" value="1"/>
</dbReference>
<dbReference type="InterPro" id="IPR000253">
    <property type="entry name" value="FHA_dom"/>
</dbReference>
<dbReference type="Gene3D" id="1.10.10.60">
    <property type="entry name" value="Homeodomain-like"/>
    <property type="match status" value="1"/>
</dbReference>
<dbReference type="InterPro" id="IPR008984">
    <property type="entry name" value="SMAD_FHA_dom_sf"/>
</dbReference>
<dbReference type="GO" id="GO:0043565">
    <property type="term" value="F:sequence-specific DNA binding"/>
    <property type="evidence" value="ECO:0007669"/>
    <property type="project" value="InterPro"/>
</dbReference>
<dbReference type="SUPFAM" id="SSF46689">
    <property type="entry name" value="Homeodomain-like"/>
    <property type="match status" value="1"/>
</dbReference>